<sequence length="159" mass="16425">MTIAVPNPVNRTLYNTAKRVVDELGKGQETLRTARGSIITTGAETKRAVLLIPDVDIVVVGVRCVAAGAAGAADTAEVVAPADGEDLDVAAGSTNRLISQISDPSSAEDTVLDATLTGLNGNVVRAGQPIVAIFIDNADGGVTWYTQVSYVLADEARTF</sequence>
<proteinExistence type="predicted"/>
<reference evidence="1" key="1">
    <citation type="journal article" date="2015" name="Nature">
        <title>Complex archaea that bridge the gap between prokaryotes and eukaryotes.</title>
        <authorList>
            <person name="Spang A."/>
            <person name="Saw J.H."/>
            <person name="Jorgensen S.L."/>
            <person name="Zaremba-Niedzwiedzka K."/>
            <person name="Martijn J."/>
            <person name="Lind A.E."/>
            <person name="van Eijk R."/>
            <person name="Schleper C."/>
            <person name="Guy L."/>
            <person name="Ettema T.J."/>
        </authorList>
    </citation>
    <scope>NUCLEOTIDE SEQUENCE</scope>
</reference>
<comment type="caution">
    <text evidence="1">The sequence shown here is derived from an EMBL/GenBank/DDBJ whole genome shotgun (WGS) entry which is preliminary data.</text>
</comment>
<gene>
    <name evidence="1" type="ORF">LCGC14_1398110</name>
</gene>
<organism evidence="1">
    <name type="scientific">marine sediment metagenome</name>
    <dbReference type="NCBI Taxonomy" id="412755"/>
    <lineage>
        <taxon>unclassified sequences</taxon>
        <taxon>metagenomes</taxon>
        <taxon>ecological metagenomes</taxon>
    </lineage>
</organism>
<name>A0A0F9MDG9_9ZZZZ</name>
<dbReference type="EMBL" id="LAZR01009106">
    <property type="protein sequence ID" value="KKM74660.1"/>
    <property type="molecule type" value="Genomic_DNA"/>
</dbReference>
<evidence type="ECO:0000313" key="1">
    <source>
        <dbReference type="EMBL" id="KKM74660.1"/>
    </source>
</evidence>
<dbReference type="AlphaFoldDB" id="A0A0F9MDG9"/>
<accession>A0A0F9MDG9</accession>
<protein>
    <submittedName>
        <fullName evidence="1">Uncharacterized protein</fullName>
    </submittedName>
</protein>